<reference evidence="2" key="1">
    <citation type="submission" date="2022-06" db="EMBL/GenBank/DDBJ databases">
        <title>Genome sequencing of Brevibacillus sp. BB3-R1.</title>
        <authorList>
            <person name="Heo J."/>
            <person name="Lee D."/>
            <person name="Won M."/>
            <person name="Han B.-H."/>
            <person name="Hong S.-B."/>
            <person name="Kwon S.-W."/>
        </authorList>
    </citation>
    <scope>NUCLEOTIDE SEQUENCE</scope>
    <source>
        <strain evidence="2">BB3-R1</strain>
    </source>
</reference>
<name>A0ABY4WTH2_9BACL</name>
<protein>
    <recommendedName>
        <fullName evidence="4">DUF4348 domain-containing protein</fullName>
    </recommendedName>
</protein>
<organism evidence="2 3">
    <name type="scientific">Brevibacillus ruminantium</name>
    <dbReference type="NCBI Taxonomy" id="2950604"/>
    <lineage>
        <taxon>Bacteria</taxon>
        <taxon>Bacillati</taxon>
        <taxon>Bacillota</taxon>
        <taxon>Bacilli</taxon>
        <taxon>Bacillales</taxon>
        <taxon>Paenibacillaceae</taxon>
        <taxon>Brevibacillus</taxon>
    </lineage>
</organism>
<feature type="chain" id="PRO_5045346425" description="DUF4348 domain-containing protein" evidence="1">
    <location>
        <begin position="22"/>
        <end position="153"/>
    </location>
</feature>
<proteinExistence type="predicted"/>
<gene>
    <name evidence="2" type="ORF">NDK47_11740</name>
</gene>
<keyword evidence="1" id="KW-0732">Signal</keyword>
<evidence type="ECO:0000256" key="1">
    <source>
        <dbReference type="SAM" id="SignalP"/>
    </source>
</evidence>
<dbReference type="EMBL" id="CP098755">
    <property type="protein sequence ID" value="USG67901.1"/>
    <property type="molecule type" value="Genomic_DNA"/>
</dbReference>
<evidence type="ECO:0000313" key="2">
    <source>
        <dbReference type="EMBL" id="USG67901.1"/>
    </source>
</evidence>
<dbReference type="RefSeq" id="WP_251874994.1">
    <property type="nucleotide sequence ID" value="NZ_CP098755.1"/>
</dbReference>
<keyword evidence="3" id="KW-1185">Reference proteome</keyword>
<feature type="signal peptide" evidence="1">
    <location>
        <begin position="1"/>
        <end position="21"/>
    </location>
</feature>
<sequence>MKKSVLLMVLSLTLLTLVSQREETLSPAKETVSKNQWGTEKVVVYLDEDSPFYAPENKIFLSLINQSVKKFNARDKEGFLDMFNDPEFYEPVYDHLVMEKDAKIISVMNPRFRKENDLVTVTVDKKCSIDYECGGTEYSFMEFGNEWKLIFID</sequence>
<evidence type="ECO:0008006" key="4">
    <source>
        <dbReference type="Google" id="ProtNLM"/>
    </source>
</evidence>
<evidence type="ECO:0000313" key="3">
    <source>
        <dbReference type="Proteomes" id="UP001056500"/>
    </source>
</evidence>
<accession>A0ABY4WTH2</accession>
<dbReference type="Proteomes" id="UP001056500">
    <property type="component" value="Chromosome"/>
</dbReference>